<name>A0A9D3YAT5_DREPO</name>
<evidence type="ECO:0000313" key="2">
    <source>
        <dbReference type="Proteomes" id="UP000828390"/>
    </source>
</evidence>
<comment type="caution">
    <text evidence="1">The sequence shown here is derived from an EMBL/GenBank/DDBJ whole genome shotgun (WGS) entry which is preliminary data.</text>
</comment>
<gene>
    <name evidence="1" type="ORF">DPMN_084309</name>
</gene>
<dbReference type="AlphaFoldDB" id="A0A9D3YAT5"/>
<protein>
    <submittedName>
        <fullName evidence="1">Uncharacterized protein</fullName>
    </submittedName>
</protein>
<evidence type="ECO:0000313" key="1">
    <source>
        <dbReference type="EMBL" id="KAH3696830.1"/>
    </source>
</evidence>
<reference evidence="1" key="2">
    <citation type="submission" date="2020-11" db="EMBL/GenBank/DDBJ databases">
        <authorList>
            <person name="McCartney M.A."/>
            <person name="Auch B."/>
            <person name="Kono T."/>
            <person name="Mallez S."/>
            <person name="Becker A."/>
            <person name="Gohl D.M."/>
            <person name="Silverstein K.A.T."/>
            <person name="Koren S."/>
            <person name="Bechman K.B."/>
            <person name="Herman A."/>
            <person name="Abrahante J.E."/>
            <person name="Garbe J."/>
        </authorList>
    </citation>
    <scope>NUCLEOTIDE SEQUENCE</scope>
    <source>
        <strain evidence="1">Duluth1</strain>
        <tissue evidence="1">Whole animal</tissue>
    </source>
</reference>
<dbReference type="Proteomes" id="UP000828390">
    <property type="component" value="Unassembled WGS sequence"/>
</dbReference>
<accession>A0A9D3YAT5</accession>
<keyword evidence="2" id="KW-1185">Reference proteome</keyword>
<proteinExistence type="predicted"/>
<organism evidence="1 2">
    <name type="scientific">Dreissena polymorpha</name>
    <name type="common">Zebra mussel</name>
    <name type="synonym">Mytilus polymorpha</name>
    <dbReference type="NCBI Taxonomy" id="45954"/>
    <lineage>
        <taxon>Eukaryota</taxon>
        <taxon>Metazoa</taxon>
        <taxon>Spiralia</taxon>
        <taxon>Lophotrochozoa</taxon>
        <taxon>Mollusca</taxon>
        <taxon>Bivalvia</taxon>
        <taxon>Autobranchia</taxon>
        <taxon>Heteroconchia</taxon>
        <taxon>Euheterodonta</taxon>
        <taxon>Imparidentia</taxon>
        <taxon>Neoheterodontei</taxon>
        <taxon>Myida</taxon>
        <taxon>Dreissenoidea</taxon>
        <taxon>Dreissenidae</taxon>
        <taxon>Dreissena</taxon>
    </lineage>
</organism>
<sequence length="102" mass="11389">MEVTVDLTPRADITIPADIGSNEDNTKTNATLNIKNFRNVTHFYDGTLIKDTRCSEITKSFVSRARSALIQVSHEDDSSDSEPEQVIQDCDELASLHKFMQG</sequence>
<dbReference type="EMBL" id="JAIWYP010000016">
    <property type="protein sequence ID" value="KAH3696830.1"/>
    <property type="molecule type" value="Genomic_DNA"/>
</dbReference>
<reference evidence="1" key="1">
    <citation type="journal article" date="2019" name="bioRxiv">
        <title>The Genome of the Zebra Mussel, Dreissena polymorpha: A Resource for Invasive Species Research.</title>
        <authorList>
            <person name="McCartney M.A."/>
            <person name="Auch B."/>
            <person name="Kono T."/>
            <person name="Mallez S."/>
            <person name="Zhang Y."/>
            <person name="Obille A."/>
            <person name="Becker A."/>
            <person name="Abrahante J.E."/>
            <person name="Garbe J."/>
            <person name="Badalamenti J.P."/>
            <person name="Herman A."/>
            <person name="Mangelson H."/>
            <person name="Liachko I."/>
            <person name="Sullivan S."/>
            <person name="Sone E.D."/>
            <person name="Koren S."/>
            <person name="Silverstein K.A.T."/>
            <person name="Beckman K.B."/>
            <person name="Gohl D.M."/>
        </authorList>
    </citation>
    <scope>NUCLEOTIDE SEQUENCE</scope>
    <source>
        <strain evidence="1">Duluth1</strain>
        <tissue evidence="1">Whole animal</tissue>
    </source>
</reference>